<protein>
    <recommendedName>
        <fullName evidence="7">Recombination protein RecR</fullName>
    </recommendedName>
</protein>
<dbReference type="Gene3D" id="3.30.60.80">
    <property type="match status" value="1"/>
</dbReference>
<dbReference type="PANTHER" id="PTHR30446">
    <property type="entry name" value="RECOMBINATION PROTEIN RECR"/>
    <property type="match status" value="1"/>
</dbReference>
<dbReference type="GO" id="GO:0003677">
    <property type="term" value="F:DNA binding"/>
    <property type="evidence" value="ECO:0007669"/>
    <property type="project" value="UniProtKB-UniRule"/>
</dbReference>
<keyword evidence="1 7" id="KW-0479">Metal-binding</keyword>
<dbReference type="Pfam" id="PF21176">
    <property type="entry name" value="RecR_HhH"/>
    <property type="match status" value="1"/>
</dbReference>
<keyword evidence="3 7" id="KW-0863">Zinc-finger</keyword>
<keyword evidence="2 7" id="KW-0227">DNA damage</keyword>
<reference evidence="9 10" key="1">
    <citation type="journal article" date="2015" name="Nature">
        <title>rRNA introns, odd ribosomes, and small enigmatic genomes across a large radiation of phyla.</title>
        <authorList>
            <person name="Brown C.T."/>
            <person name="Hug L.A."/>
            <person name="Thomas B.C."/>
            <person name="Sharon I."/>
            <person name="Castelle C.J."/>
            <person name="Singh A."/>
            <person name="Wilkins M.J."/>
            <person name="Williams K.H."/>
            <person name="Banfield J.F."/>
        </authorList>
    </citation>
    <scope>NUCLEOTIDE SEQUENCE [LARGE SCALE GENOMIC DNA]</scope>
</reference>
<dbReference type="GO" id="GO:0006281">
    <property type="term" value="P:DNA repair"/>
    <property type="evidence" value="ECO:0007669"/>
    <property type="project" value="UniProtKB-UniRule"/>
</dbReference>
<dbReference type="InterPro" id="IPR015967">
    <property type="entry name" value="Rcmb_RecR_Znf"/>
</dbReference>
<dbReference type="PROSITE" id="PS50880">
    <property type="entry name" value="TOPRIM"/>
    <property type="match status" value="1"/>
</dbReference>
<dbReference type="HAMAP" id="MF_00017">
    <property type="entry name" value="RecR"/>
    <property type="match status" value="1"/>
</dbReference>
<evidence type="ECO:0000313" key="9">
    <source>
        <dbReference type="EMBL" id="KKT71740.1"/>
    </source>
</evidence>
<keyword evidence="5 7" id="KW-0233">DNA recombination</keyword>
<gene>
    <name evidence="7" type="primary">recR</name>
    <name evidence="9" type="ORF">UW63_C0009G0009</name>
</gene>
<dbReference type="InterPro" id="IPR034137">
    <property type="entry name" value="TOPRIM_RecR"/>
</dbReference>
<comment type="similarity">
    <text evidence="7">Belongs to the RecR family.</text>
</comment>
<dbReference type="Gene3D" id="6.10.250.240">
    <property type="match status" value="1"/>
</dbReference>
<dbReference type="Pfam" id="PF21175">
    <property type="entry name" value="RecR_C"/>
    <property type="match status" value="1"/>
</dbReference>
<dbReference type="GO" id="GO:0006310">
    <property type="term" value="P:DNA recombination"/>
    <property type="evidence" value="ECO:0007669"/>
    <property type="project" value="UniProtKB-UniRule"/>
</dbReference>
<dbReference type="PATRIC" id="fig|1619000.3.peg.196"/>
<dbReference type="InterPro" id="IPR023627">
    <property type="entry name" value="Rcmb_RecR"/>
</dbReference>
<name>A0A0G1JK61_9BACT</name>
<dbReference type="Gene3D" id="1.10.8.420">
    <property type="entry name" value="RecR Domain 1"/>
    <property type="match status" value="1"/>
</dbReference>
<dbReference type="NCBIfam" id="TIGR00615">
    <property type="entry name" value="recR"/>
    <property type="match status" value="1"/>
</dbReference>
<accession>A0A0G1JK61</accession>
<evidence type="ECO:0000256" key="6">
    <source>
        <dbReference type="ARBA" id="ARBA00023204"/>
    </source>
</evidence>
<dbReference type="PROSITE" id="PS01300">
    <property type="entry name" value="RECR"/>
    <property type="match status" value="1"/>
</dbReference>
<dbReference type="AlphaFoldDB" id="A0A0G1JK61"/>
<evidence type="ECO:0000259" key="8">
    <source>
        <dbReference type="PROSITE" id="PS50880"/>
    </source>
</evidence>
<evidence type="ECO:0000256" key="1">
    <source>
        <dbReference type="ARBA" id="ARBA00022723"/>
    </source>
</evidence>
<dbReference type="EMBL" id="LCJB01000009">
    <property type="protein sequence ID" value="KKT71740.1"/>
    <property type="molecule type" value="Genomic_DNA"/>
</dbReference>
<feature type="zinc finger region" description="C4-type" evidence="7">
    <location>
        <begin position="58"/>
        <end position="73"/>
    </location>
</feature>
<dbReference type="InterPro" id="IPR006171">
    <property type="entry name" value="TOPRIM_dom"/>
</dbReference>
<dbReference type="SUPFAM" id="SSF111304">
    <property type="entry name" value="Recombination protein RecR"/>
    <property type="match status" value="1"/>
</dbReference>
<dbReference type="PANTHER" id="PTHR30446:SF0">
    <property type="entry name" value="RECOMBINATION PROTEIN RECR"/>
    <property type="match status" value="1"/>
</dbReference>
<evidence type="ECO:0000256" key="5">
    <source>
        <dbReference type="ARBA" id="ARBA00023172"/>
    </source>
</evidence>
<organism evidence="9 10">
    <name type="scientific">Candidatus Uhrbacteria bacterium GW2011_GWF2_44_350</name>
    <dbReference type="NCBI Taxonomy" id="1619000"/>
    <lineage>
        <taxon>Bacteria</taxon>
        <taxon>Candidatus Uhriibacteriota</taxon>
    </lineage>
</organism>
<evidence type="ECO:0000313" key="10">
    <source>
        <dbReference type="Proteomes" id="UP000034154"/>
    </source>
</evidence>
<dbReference type="GO" id="GO:0008270">
    <property type="term" value="F:zinc ion binding"/>
    <property type="evidence" value="ECO:0007669"/>
    <property type="project" value="UniProtKB-KW"/>
</dbReference>
<dbReference type="InterPro" id="IPR000093">
    <property type="entry name" value="DNA_Rcmb_RecR"/>
</dbReference>
<comment type="function">
    <text evidence="7">May play a role in DNA repair. It seems to be involved in an RecBC-independent recombinational process of DNA repair. It may act with RecF and RecO.</text>
</comment>
<feature type="domain" description="Toprim" evidence="8">
    <location>
        <begin position="81"/>
        <end position="177"/>
    </location>
</feature>
<keyword evidence="6 7" id="KW-0234">DNA repair</keyword>
<dbReference type="CDD" id="cd01025">
    <property type="entry name" value="TOPRIM_recR"/>
    <property type="match status" value="1"/>
</dbReference>
<dbReference type="Proteomes" id="UP000034154">
    <property type="component" value="Unassembled WGS sequence"/>
</dbReference>
<evidence type="ECO:0000256" key="2">
    <source>
        <dbReference type="ARBA" id="ARBA00022763"/>
    </source>
</evidence>
<evidence type="ECO:0000256" key="4">
    <source>
        <dbReference type="ARBA" id="ARBA00022833"/>
    </source>
</evidence>
<evidence type="ECO:0000256" key="3">
    <source>
        <dbReference type="ARBA" id="ARBA00022771"/>
    </source>
</evidence>
<dbReference type="Gene3D" id="3.40.1360.10">
    <property type="match status" value="1"/>
</dbReference>
<dbReference type="Pfam" id="PF13662">
    <property type="entry name" value="Toprim_4"/>
    <property type="match status" value="1"/>
</dbReference>
<keyword evidence="4 7" id="KW-0862">Zinc</keyword>
<proteinExistence type="inferred from homology"/>
<dbReference type="Pfam" id="PF02132">
    <property type="entry name" value="RecR_ZnF"/>
    <property type="match status" value="1"/>
</dbReference>
<sequence>MRRFPEPIQNLAAALTKLPGVGPKTALRYVFALLQLPKEELLQTAILINELSEKVKLCPHCFSYTQKDLCEICSDPRRDNSKLCVVETSRDISTLEATGAYSGKYFVLGGVLNPIEGMTPEVLRIQPLFQKLREQNQIQEIVLAFSPDVHGETTMMYLTKQLAGFEKQLTRLARGLPAGASLEFADEVTLGDAIKGRKNLK</sequence>
<comment type="caution">
    <text evidence="9">The sequence shown here is derived from an EMBL/GenBank/DDBJ whole genome shotgun (WGS) entry which is preliminary data.</text>
</comment>
<dbReference type="SMART" id="SM00493">
    <property type="entry name" value="TOPRIM"/>
    <property type="match status" value="1"/>
</dbReference>
<evidence type="ECO:0000256" key="7">
    <source>
        <dbReference type="HAMAP-Rule" id="MF_00017"/>
    </source>
</evidence>